<dbReference type="EMBL" id="MG721521">
    <property type="protein sequence ID" value="AVZ23861.1"/>
    <property type="molecule type" value="mRNA"/>
</dbReference>
<dbReference type="AlphaFoldDB" id="A0A2R4RMT6"/>
<keyword evidence="6 8" id="KW-0408">Iron</keyword>
<keyword evidence="10" id="KW-0812">Transmembrane</keyword>
<dbReference type="GO" id="GO:0020037">
    <property type="term" value="F:heme binding"/>
    <property type="evidence" value="ECO:0007669"/>
    <property type="project" value="InterPro"/>
</dbReference>
<keyword evidence="7 9" id="KW-0503">Monooxygenase</keyword>
<dbReference type="InterPro" id="IPR047146">
    <property type="entry name" value="Cyt_P450_E_CYP52_fungi"/>
</dbReference>
<evidence type="ECO:0000256" key="6">
    <source>
        <dbReference type="ARBA" id="ARBA00023004"/>
    </source>
</evidence>
<sequence length="586" mass="65965">MGHNHRLVWLTSLARFIGYPAFALTAALRLARPARIPDSKLLLGVLYVLVVPAFWGFRNGVRDRLREREAKRLGARMVPRVKGKWPGNIDIMLKLVKSLHGSYVASVWDELSKEYGNTFNMRLLWDDMIVTIDHDVIKFILATGFNSFGKGPKQQARLEGFLGDGIFNRDGDLWKFHRNMTRPFFVRERISEFDLFDNYAQKLLARMGEHADIGVPMDIQDLYARLTIDAACEFLFSSTSMNTLSLPLPAAYKAEMGARGTAAPTSYGSFVSAFDEAQGIIPVRGRMGPYIWPVAEWKGDKVMACREVVNEWVAPLLESAIERRKEYLRNGGEKGQPAGDTFIDDLVSSTDDKTLVMDELVNMLLAARDTTASLLTFTTYLLTQHSNVLQTLRGEVLEHVGADAAPTYDQIKGMKYLRAVLNETLRLFPPVPINERATNATCAIPTSSSGRLYIPSGVQVLFSPLLMQRRQDLWGADAWEFDPARWLDERNEMFIKDPMRFVPFNAGPRICLGQQFAYNEASFVLVRVLQRFDTLELAMDAAPAGSIPPSEWQGQSGRAGVEKVWPKNAVTLYSKGGMWVRAERCM</sequence>
<keyword evidence="5 9" id="KW-0560">Oxidoreductase</keyword>
<dbReference type="PRINTS" id="PR00385">
    <property type="entry name" value="P450"/>
</dbReference>
<keyword evidence="10" id="KW-1133">Transmembrane helix</keyword>
<evidence type="ECO:0000256" key="7">
    <source>
        <dbReference type="ARBA" id="ARBA00023033"/>
    </source>
</evidence>
<evidence type="ECO:0000256" key="3">
    <source>
        <dbReference type="ARBA" id="ARBA00022617"/>
    </source>
</evidence>
<keyword evidence="10" id="KW-0472">Membrane</keyword>
<dbReference type="PANTHER" id="PTHR24287">
    <property type="entry name" value="P450, PUTATIVE (EUROFUNG)-RELATED"/>
    <property type="match status" value="1"/>
</dbReference>
<dbReference type="Gene3D" id="1.10.630.10">
    <property type="entry name" value="Cytochrome P450"/>
    <property type="match status" value="1"/>
</dbReference>
<evidence type="ECO:0000256" key="5">
    <source>
        <dbReference type="ARBA" id="ARBA00023002"/>
    </source>
</evidence>
<evidence type="ECO:0000256" key="1">
    <source>
        <dbReference type="ARBA" id="ARBA00001971"/>
    </source>
</evidence>
<evidence type="ECO:0000256" key="8">
    <source>
        <dbReference type="PIRSR" id="PIRSR602401-1"/>
    </source>
</evidence>
<keyword evidence="4 8" id="KW-0479">Metal-binding</keyword>
<comment type="cofactor">
    <cofactor evidence="1 8">
        <name>heme</name>
        <dbReference type="ChEBI" id="CHEBI:30413"/>
    </cofactor>
</comment>
<dbReference type="InterPro" id="IPR036396">
    <property type="entry name" value="Cyt_P450_sf"/>
</dbReference>
<dbReference type="PRINTS" id="PR00463">
    <property type="entry name" value="EP450I"/>
</dbReference>
<dbReference type="PANTHER" id="PTHR24287:SF1">
    <property type="entry name" value="P450, PUTATIVE (EUROFUNG)-RELATED"/>
    <property type="match status" value="1"/>
</dbReference>
<evidence type="ECO:0000313" key="11">
    <source>
        <dbReference type="EMBL" id="AVZ23861.1"/>
    </source>
</evidence>
<comment type="similarity">
    <text evidence="2 9">Belongs to the cytochrome P450 family.</text>
</comment>
<protein>
    <submittedName>
        <fullName evidence="11">Cytochrome P450</fullName>
    </submittedName>
</protein>
<organism evidence="11">
    <name type="scientific">Thanatephorus cucumeris</name>
    <name type="common">Black scurf of potato</name>
    <name type="synonym">Rhizoctonia solani</name>
    <dbReference type="NCBI Taxonomy" id="107832"/>
    <lineage>
        <taxon>Eukaryota</taxon>
        <taxon>Fungi</taxon>
        <taxon>Dikarya</taxon>
        <taxon>Basidiomycota</taxon>
        <taxon>Agaricomycotina</taxon>
        <taxon>Agaricomycetes</taxon>
        <taxon>Cantharellales</taxon>
        <taxon>Ceratobasidiaceae</taxon>
        <taxon>Thanatephorus</taxon>
    </lineage>
</organism>
<dbReference type="InterPro" id="IPR001128">
    <property type="entry name" value="Cyt_P450"/>
</dbReference>
<dbReference type="GO" id="GO:0004497">
    <property type="term" value="F:monooxygenase activity"/>
    <property type="evidence" value="ECO:0007669"/>
    <property type="project" value="UniProtKB-KW"/>
</dbReference>
<evidence type="ECO:0000256" key="9">
    <source>
        <dbReference type="RuleBase" id="RU000461"/>
    </source>
</evidence>
<dbReference type="InterPro" id="IPR002401">
    <property type="entry name" value="Cyt_P450_E_grp-I"/>
</dbReference>
<evidence type="ECO:0000256" key="2">
    <source>
        <dbReference type="ARBA" id="ARBA00010617"/>
    </source>
</evidence>
<keyword evidence="3 8" id="KW-0349">Heme</keyword>
<dbReference type="Pfam" id="PF00067">
    <property type="entry name" value="p450"/>
    <property type="match status" value="1"/>
</dbReference>
<dbReference type="SUPFAM" id="SSF48264">
    <property type="entry name" value="Cytochrome P450"/>
    <property type="match status" value="1"/>
</dbReference>
<feature type="transmembrane region" description="Helical" evidence="10">
    <location>
        <begin position="39"/>
        <end position="57"/>
    </location>
</feature>
<evidence type="ECO:0000256" key="10">
    <source>
        <dbReference type="SAM" id="Phobius"/>
    </source>
</evidence>
<dbReference type="GO" id="GO:0005506">
    <property type="term" value="F:iron ion binding"/>
    <property type="evidence" value="ECO:0007669"/>
    <property type="project" value="InterPro"/>
</dbReference>
<dbReference type="GO" id="GO:0016705">
    <property type="term" value="F:oxidoreductase activity, acting on paired donors, with incorporation or reduction of molecular oxygen"/>
    <property type="evidence" value="ECO:0007669"/>
    <property type="project" value="InterPro"/>
</dbReference>
<dbReference type="InterPro" id="IPR017972">
    <property type="entry name" value="Cyt_P450_CS"/>
</dbReference>
<dbReference type="PROSITE" id="PS00086">
    <property type="entry name" value="CYTOCHROME_P450"/>
    <property type="match status" value="1"/>
</dbReference>
<feature type="binding site" description="axial binding residue" evidence="8">
    <location>
        <position position="511"/>
    </location>
    <ligand>
        <name>heme</name>
        <dbReference type="ChEBI" id="CHEBI:30413"/>
    </ligand>
    <ligandPart>
        <name>Fe</name>
        <dbReference type="ChEBI" id="CHEBI:18248"/>
    </ligandPart>
</feature>
<evidence type="ECO:0000256" key="4">
    <source>
        <dbReference type="ARBA" id="ARBA00022723"/>
    </source>
</evidence>
<accession>A0A2R4RMT6</accession>
<name>A0A2R4RMT6_THACU</name>
<proteinExistence type="evidence at transcript level"/>
<reference evidence="11" key="1">
    <citation type="submission" date="2017-12" db="EMBL/GenBank/DDBJ databases">
        <title>Cytochrome P450 family protein genes from Thanatephorus cucumeris (Frank) Donk.</title>
        <authorList>
            <person name="Lu W."/>
            <person name="Chen X."/>
            <person name="Wang Y."/>
            <person name="Feng J."/>
            <person name="Wu Q."/>
            <person name="Zhu D."/>
        </authorList>
    </citation>
    <scope>NUCLEOTIDE SEQUENCE</scope>
</reference>